<dbReference type="Pfam" id="PF01381">
    <property type="entry name" value="HTH_3"/>
    <property type="match status" value="1"/>
</dbReference>
<proteinExistence type="predicted"/>
<dbReference type="Proteomes" id="UP000886787">
    <property type="component" value="Unassembled WGS sequence"/>
</dbReference>
<dbReference type="PROSITE" id="PS50943">
    <property type="entry name" value="HTH_CROC1"/>
    <property type="match status" value="1"/>
</dbReference>
<evidence type="ECO:0000313" key="3">
    <source>
        <dbReference type="Proteomes" id="UP000886787"/>
    </source>
</evidence>
<name>A0A9D1CUL2_9FIRM</name>
<dbReference type="InterPro" id="IPR001387">
    <property type="entry name" value="Cro/C1-type_HTH"/>
</dbReference>
<sequence length="53" mass="6085">MDQMQIGKFIAGTRKLNNFTQRQLVKALSISDRTISKWEAGVHLDEYPTPPPR</sequence>
<comment type="caution">
    <text evidence="2">The sequence shown here is derived from an EMBL/GenBank/DDBJ whole genome shotgun (WGS) entry which is preliminary data.</text>
</comment>
<dbReference type="EMBL" id="DVFW01000028">
    <property type="protein sequence ID" value="HIQ80856.1"/>
    <property type="molecule type" value="Genomic_DNA"/>
</dbReference>
<dbReference type="CDD" id="cd00093">
    <property type="entry name" value="HTH_XRE"/>
    <property type="match status" value="1"/>
</dbReference>
<dbReference type="InterPro" id="IPR010982">
    <property type="entry name" value="Lambda_DNA-bd_dom_sf"/>
</dbReference>
<gene>
    <name evidence="2" type="ORF">IAD32_06180</name>
</gene>
<dbReference type="GO" id="GO:0003677">
    <property type="term" value="F:DNA binding"/>
    <property type="evidence" value="ECO:0007669"/>
    <property type="project" value="InterPro"/>
</dbReference>
<organism evidence="2 3">
    <name type="scientific">Candidatus Scatavimonas merdigallinarum</name>
    <dbReference type="NCBI Taxonomy" id="2840914"/>
    <lineage>
        <taxon>Bacteria</taxon>
        <taxon>Bacillati</taxon>
        <taxon>Bacillota</taxon>
        <taxon>Clostridia</taxon>
        <taxon>Eubacteriales</taxon>
        <taxon>Oscillospiraceae</taxon>
        <taxon>Oscillospiraceae incertae sedis</taxon>
        <taxon>Candidatus Scatavimonas</taxon>
    </lineage>
</organism>
<dbReference type="AlphaFoldDB" id="A0A9D1CUL2"/>
<evidence type="ECO:0000259" key="1">
    <source>
        <dbReference type="PROSITE" id="PS50943"/>
    </source>
</evidence>
<evidence type="ECO:0000313" key="2">
    <source>
        <dbReference type="EMBL" id="HIQ80856.1"/>
    </source>
</evidence>
<dbReference type="Gene3D" id="1.10.260.40">
    <property type="entry name" value="lambda repressor-like DNA-binding domains"/>
    <property type="match status" value="1"/>
</dbReference>
<reference evidence="2" key="1">
    <citation type="submission" date="2020-10" db="EMBL/GenBank/DDBJ databases">
        <authorList>
            <person name="Gilroy R."/>
        </authorList>
    </citation>
    <scope>NUCLEOTIDE SEQUENCE</scope>
    <source>
        <strain evidence="2">ChiSjej1B19-3389</strain>
    </source>
</reference>
<accession>A0A9D1CUL2</accession>
<protein>
    <submittedName>
        <fullName evidence="2">Helix-turn-helix transcriptional regulator</fullName>
    </submittedName>
</protein>
<feature type="domain" description="HTH cro/C1-type" evidence="1">
    <location>
        <begin position="14"/>
        <end position="41"/>
    </location>
</feature>
<reference evidence="2" key="2">
    <citation type="journal article" date="2021" name="PeerJ">
        <title>Extensive microbial diversity within the chicken gut microbiome revealed by metagenomics and culture.</title>
        <authorList>
            <person name="Gilroy R."/>
            <person name="Ravi A."/>
            <person name="Getino M."/>
            <person name="Pursley I."/>
            <person name="Horton D.L."/>
            <person name="Alikhan N.F."/>
            <person name="Baker D."/>
            <person name="Gharbi K."/>
            <person name="Hall N."/>
            <person name="Watson M."/>
            <person name="Adriaenssens E.M."/>
            <person name="Foster-Nyarko E."/>
            <person name="Jarju S."/>
            <person name="Secka A."/>
            <person name="Antonio M."/>
            <person name="Oren A."/>
            <person name="Chaudhuri R.R."/>
            <person name="La Ragione R."/>
            <person name="Hildebrand F."/>
            <person name="Pallen M.J."/>
        </authorList>
    </citation>
    <scope>NUCLEOTIDE SEQUENCE</scope>
    <source>
        <strain evidence="2">ChiSjej1B19-3389</strain>
    </source>
</reference>
<dbReference type="SUPFAM" id="SSF47413">
    <property type="entry name" value="lambda repressor-like DNA-binding domains"/>
    <property type="match status" value="1"/>
</dbReference>